<sequence>MERTDDIRATLAQEITRKEDELTHLRQTLKSLDSALAAAAEAHARSAAAHSLYAASQIAADARRAETLVAPVLPPEPLPAPAIAAEPAPVVLQKEIEPAKPLAPLLPPVAEQVQPQRTAAPPGKYVNLKVWKAVQTLLFERAEKMSIEEIARELKAGGASLGDSPVRTVATAVGYMNTKIFHVTKSGGKTLVDLIARN</sequence>
<name>E8UY38_TERSS</name>
<feature type="coiled-coil region" evidence="1">
    <location>
        <begin position="8"/>
        <end position="35"/>
    </location>
</feature>
<organism evidence="2 3">
    <name type="scientific">Terriglobus saanensis (strain ATCC BAA-1853 / DSM 23119 / SP1PR4)</name>
    <dbReference type="NCBI Taxonomy" id="401053"/>
    <lineage>
        <taxon>Bacteria</taxon>
        <taxon>Pseudomonadati</taxon>
        <taxon>Acidobacteriota</taxon>
        <taxon>Terriglobia</taxon>
        <taxon>Terriglobales</taxon>
        <taxon>Acidobacteriaceae</taxon>
        <taxon>Terriglobus</taxon>
    </lineage>
</organism>
<evidence type="ECO:0000256" key="1">
    <source>
        <dbReference type="SAM" id="Coils"/>
    </source>
</evidence>
<accession>E8UY38</accession>
<proteinExistence type="predicted"/>
<dbReference type="KEGG" id="tsa:AciPR4_0006"/>
<reference evidence="2 3" key="1">
    <citation type="journal article" date="2012" name="Stand. Genomic Sci.">
        <title>Complete genome sequence of Terriglobus saanensis type strain SP1PR4(T), an Acidobacteria from tundra soil.</title>
        <authorList>
            <person name="Rawat S.R."/>
            <person name="Mannisto M.K."/>
            <person name="Starovoytov V."/>
            <person name="Goodwin L."/>
            <person name="Nolan M."/>
            <person name="Hauser L."/>
            <person name="Land M."/>
            <person name="Davenport K.W."/>
            <person name="Woyke T."/>
            <person name="Haggblom M.M."/>
        </authorList>
    </citation>
    <scope>NUCLEOTIDE SEQUENCE</scope>
    <source>
        <strain evidence="3">ATCC BAA-1853 / DSM 23119 / SP1PR4</strain>
    </source>
</reference>
<dbReference type="EMBL" id="CP002467">
    <property type="protein sequence ID" value="ADV80848.1"/>
    <property type="molecule type" value="Genomic_DNA"/>
</dbReference>
<evidence type="ECO:0000313" key="2">
    <source>
        <dbReference type="EMBL" id="ADV80848.1"/>
    </source>
</evidence>
<keyword evidence="3" id="KW-1185">Reference proteome</keyword>
<gene>
    <name evidence="2" type="ordered locus">AciPR4_0006</name>
</gene>
<dbReference type="RefSeq" id="WP_013566581.1">
    <property type="nucleotide sequence ID" value="NC_014963.1"/>
</dbReference>
<dbReference type="Proteomes" id="UP000006844">
    <property type="component" value="Chromosome"/>
</dbReference>
<dbReference type="STRING" id="401053.AciPR4_0006"/>
<keyword evidence="1" id="KW-0175">Coiled coil</keyword>
<evidence type="ECO:0000313" key="3">
    <source>
        <dbReference type="Proteomes" id="UP000006844"/>
    </source>
</evidence>
<dbReference type="HOGENOM" id="CLU_1377532_0_0_0"/>
<protein>
    <submittedName>
        <fullName evidence="2">Uncharacterized protein</fullName>
    </submittedName>
</protein>
<dbReference type="AlphaFoldDB" id="E8UY38"/>